<reference evidence="1" key="1">
    <citation type="submission" date="2021-06" db="EMBL/GenBank/DDBJ databases">
        <title>Updating the genus Pseudomonas: Description of 43 new species and partition of the Pseudomonas putida group.</title>
        <authorList>
            <person name="Girard L."/>
            <person name="Lood C."/>
            <person name="Vandamme P."/>
            <person name="Rokni-Zadeh H."/>
            <person name="van Noort V."/>
            <person name="Hofte M."/>
            <person name="Lavigne R."/>
            <person name="De Mot R."/>
        </authorList>
    </citation>
    <scope>NUCLEOTIDE SEQUENCE</scope>
    <source>
        <strain evidence="1">CMR12a</strain>
    </source>
</reference>
<name>A0ABX8MUJ8_9PSED</name>
<evidence type="ECO:0000313" key="1">
    <source>
        <dbReference type="EMBL" id="QXH42860.1"/>
    </source>
</evidence>
<keyword evidence="2" id="KW-1185">Reference proteome</keyword>
<protein>
    <submittedName>
        <fullName evidence="1">Uncharacterized protein</fullName>
    </submittedName>
</protein>
<proteinExistence type="predicted"/>
<evidence type="ECO:0000313" key="2">
    <source>
        <dbReference type="Proteomes" id="UP000693952"/>
    </source>
</evidence>
<gene>
    <name evidence="1" type="ORF">KSS89_11785</name>
</gene>
<accession>A0ABX8MUJ8</accession>
<dbReference type="EMBL" id="CP077074">
    <property type="protein sequence ID" value="QXH42860.1"/>
    <property type="molecule type" value="Genomic_DNA"/>
</dbReference>
<dbReference type="RefSeq" id="WP_083236086.1">
    <property type="nucleotide sequence ID" value="NZ_CP027706.1"/>
</dbReference>
<sequence>MLPALLNLQDNESIQALRRQLKEADCVFDFAVLDVAPQASIDLDLHRQALDALYLQIEEQHREARRRLIQEHPRYADLGEAPPMRWEVQRAVARELDAQEIQRLGTASVLPGPQALYQAFIDPPYRTHFPEGGEPPEAIFQRWLALLGLEPEAQPVVIDWVSDLQLEWEVEGTAATEAWSDYFDEGLEWWGVWCLSIWNPERRTLGVLMASATD</sequence>
<dbReference type="Proteomes" id="UP000693952">
    <property type="component" value="Chromosome"/>
</dbReference>
<organism evidence="1 2">
    <name type="scientific">Pseudomonas sessilinigenes</name>
    <dbReference type="NCBI Taxonomy" id="658629"/>
    <lineage>
        <taxon>Bacteria</taxon>
        <taxon>Pseudomonadati</taxon>
        <taxon>Pseudomonadota</taxon>
        <taxon>Gammaproteobacteria</taxon>
        <taxon>Pseudomonadales</taxon>
        <taxon>Pseudomonadaceae</taxon>
        <taxon>Pseudomonas</taxon>
    </lineage>
</organism>